<dbReference type="CDD" id="cd07346">
    <property type="entry name" value="ABC_6TM_exporters"/>
    <property type="match status" value="1"/>
</dbReference>
<dbReference type="RefSeq" id="WP_052482705.1">
    <property type="nucleotide sequence ID" value="NZ_CP010086.2"/>
</dbReference>
<dbReference type="STRING" id="1520.LF65_00338"/>
<dbReference type="GO" id="GO:0016887">
    <property type="term" value="F:ATP hydrolysis activity"/>
    <property type="evidence" value="ECO:0007669"/>
    <property type="project" value="InterPro"/>
</dbReference>
<dbReference type="AlphaFoldDB" id="A0A0B5QGA8"/>
<dbReference type="GO" id="GO:0015421">
    <property type="term" value="F:ABC-type oligopeptide transporter activity"/>
    <property type="evidence" value="ECO:0007669"/>
    <property type="project" value="TreeGrafter"/>
</dbReference>
<dbReference type="GO" id="GO:0005886">
    <property type="term" value="C:plasma membrane"/>
    <property type="evidence" value="ECO:0007669"/>
    <property type="project" value="UniProtKB-SubCell"/>
</dbReference>
<evidence type="ECO:0000256" key="1">
    <source>
        <dbReference type="ARBA" id="ARBA00004651"/>
    </source>
</evidence>
<dbReference type="PROSITE" id="PS50929">
    <property type="entry name" value="ABC_TM1F"/>
    <property type="match status" value="1"/>
</dbReference>
<feature type="transmembrane region" description="Helical" evidence="9">
    <location>
        <begin position="61"/>
        <end position="85"/>
    </location>
</feature>
<evidence type="ECO:0000256" key="2">
    <source>
        <dbReference type="ARBA" id="ARBA00022448"/>
    </source>
</evidence>
<dbReference type="Proteomes" id="UP000031866">
    <property type="component" value="Chromosome"/>
</dbReference>
<dbReference type="Gene3D" id="1.20.1560.10">
    <property type="entry name" value="ABC transporter type 1, transmembrane domain"/>
    <property type="match status" value="1"/>
</dbReference>
<evidence type="ECO:0000313" key="13">
    <source>
        <dbReference type="Proteomes" id="UP000031866"/>
    </source>
</evidence>
<proteinExistence type="predicted"/>
<sequence length="572" mass="65035">MKIIKNLKLLIEMFNIINGFKKHYVFGFILTVISSASNIIIPFIVLKIFDVAITNMNIYELVYYTAMIILVTIIGAVASMLFQYINSRMNRNFVMKLRMDCLKHINKLSGDYYTNYNSGDLYTILFSDIENIQTVLTNSFFSFLSNLVTAVGLLIFLVWLQADLLLILFSSQVILFIVQKKFNNEIQITSENTRDAMGTLNSSAQEMITNLFSFIENGLKGFFFKNYFKLEDNYAKNSIHTSFILAFNRAVLNFLNSLTVATILGYGGYKVIAGSLSLGGLVSFNLYSQRFIGPITQLAQYNTEIVTSMISWKRIKGLLDKPVSVKSGNEEIDIFGDIEFQNVKFSYDKENKVFDNLNLKLEKGKVHAIVGPSGVGKTTLIHLLLRLWDVNSGNIYLKGHDIKKINIKNLRDQISLVSQNIFLLNDNIYNNIVLDNKEISKEKLDEVLRQADIYDFINSLPDKLNTMIGENGIKVSGGEKQRISIARALLKNSSILIFDEATSMLDNETEETIISQLLSVFKNKTIILIAHRLSTVKNADIIYVLREGKVIERGNHKELIEEEGFYYNLCNV</sequence>
<keyword evidence="7 9" id="KW-1133">Transmembrane helix</keyword>
<evidence type="ECO:0000313" key="12">
    <source>
        <dbReference type="EMBL" id="AJG97007.1"/>
    </source>
</evidence>
<gene>
    <name evidence="12" type="ORF">LF65_00338</name>
</gene>
<feature type="domain" description="ABC transmembrane type-1" evidence="11">
    <location>
        <begin position="25"/>
        <end position="307"/>
    </location>
</feature>
<evidence type="ECO:0000259" key="10">
    <source>
        <dbReference type="PROSITE" id="PS50893"/>
    </source>
</evidence>
<evidence type="ECO:0000256" key="9">
    <source>
        <dbReference type="SAM" id="Phobius"/>
    </source>
</evidence>
<keyword evidence="4 9" id="KW-0812">Transmembrane</keyword>
<name>A0A0B5QGA8_CLOBE</name>
<dbReference type="Pfam" id="PF00664">
    <property type="entry name" value="ABC_membrane"/>
    <property type="match status" value="1"/>
</dbReference>
<dbReference type="InterPro" id="IPR003439">
    <property type="entry name" value="ABC_transporter-like_ATP-bd"/>
</dbReference>
<keyword evidence="3" id="KW-1003">Cell membrane</keyword>
<dbReference type="EMBL" id="CP010086">
    <property type="protein sequence ID" value="AJG97007.1"/>
    <property type="molecule type" value="Genomic_DNA"/>
</dbReference>
<accession>A0A0B5QGA8</accession>
<dbReference type="SMART" id="SM00382">
    <property type="entry name" value="AAA"/>
    <property type="match status" value="1"/>
</dbReference>
<evidence type="ECO:0000256" key="3">
    <source>
        <dbReference type="ARBA" id="ARBA00022475"/>
    </source>
</evidence>
<evidence type="ECO:0000256" key="7">
    <source>
        <dbReference type="ARBA" id="ARBA00022989"/>
    </source>
</evidence>
<evidence type="ECO:0000256" key="8">
    <source>
        <dbReference type="ARBA" id="ARBA00023136"/>
    </source>
</evidence>
<keyword evidence="8 9" id="KW-0472">Membrane</keyword>
<evidence type="ECO:0000259" key="11">
    <source>
        <dbReference type="PROSITE" id="PS50929"/>
    </source>
</evidence>
<dbReference type="OrthoDB" id="1905236at2"/>
<evidence type="ECO:0000256" key="6">
    <source>
        <dbReference type="ARBA" id="ARBA00022840"/>
    </source>
</evidence>
<reference evidence="13" key="1">
    <citation type="submission" date="2014-12" db="EMBL/GenBank/DDBJ databases">
        <title>Genome sequence of Clostridium beijerinckii strain 59B.</title>
        <authorList>
            <person name="Little G.T."/>
            <person name="Minton N.P."/>
        </authorList>
    </citation>
    <scope>NUCLEOTIDE SEQUENCE [LARGE SCALE GENOMIC DNA]</scope>
    <source>
        <strain evidence="13">59B</strain>
    </source>
</reference>
<dbReference type="PANTHER" id="PTHR43394:SF1">
    <property type="entry name" value="ATP-BINDING CASSETTE SUB-FAMILY B MEMBER 10, MITOCHONDRIAL"/>
    <property type="match status" value="1"/>
</dbReference>
<feature type="domain" description="ABC transporter" evidence="10">
    <location>
        <begin position="338"/>
        <end position="572"/>
    </location>
</feature>
<dbReference type="KEGG" id="cbei:LF65_00338"/>
<dbReference type="PROSITE" id="PS50893">
    <property type="entry name" value="ABC_TRANSPORTER_2"/>
    <property type="match status" value="1"/>
</dbReference>
<evidence type="ECO:0000256" key="5">
    <source>
        <dbReference type="ARBA" id="ARBA00022741"/>
    </source>
</evidence>
<dbReference type="Gene3D" id="3.40.50.300">
    <property type="entry name" value="P-loop containing nucleotide triphosphate hydrolases"/>
    <property type="match status" value="1"/>
</dbReference>
<dbReference type="InterPro" id="IPR027417">
    <property type="entry name" value="P-loop_NTPase"/>
</dbReference>
<dbReference type="GO" id="GO:0005524">
    <property type="term" value="F:ATP binding"/>
    <property type="evidence" value="ECO:0007669"/>
    <property type="project" value="UniProtKB-KW"/>
</dbReference>
<dbReference type="InterPro" id="IPR003593">
    <property type="entry name" value="AAA+_ATPase"/>
</dbReference>
<dbReference type="FunFam" id="3.40.50.300:FF:000221">
    <property type="entry name" value="Multidrug ABC transporter ATP-binding protein"/>
    <property type="match status" value="1"/>
</dbReference>
<dbReference type="PROSITE" id="PS00211">
    <property type="entry name" value="ABC_TRANSPORTER_1"/>
    <property type="match status" value="1"/>
</dbReference>
<keyword evidence="2" id="KW-0813">Transport</keyword>
<feature type="transmembrane region" description="Helical" evidence="9">
    <location>
        <begin position="147"/>
        <end position="178"/>
    </location>
</feature>
<dbReference type="Pfam" id="PF00005">
    <property type="entry name" value="ABC_tran"/>
    <property type="match status" value="1"/>
</dbReference>
<dbReference type="SUPFAM" id="SSF52540">
    <property type="entry name" value="P-loop containing nucleoside triphosphate hydrolases"/>
    <property type="match status" value="1"/>
</dbReference>
<feature type="transmembrane region" description="Helical" evidence="9">
    <location>
        <begin position="24"/>
        <end position="49"/>
    </location>
</feature>
<comment type="subcellular location">
    <subcellularLocation>
        <location evidence="1">Cell membrane</location>
        <topology evidence="1">Multi-pass membrane protein</topology>
    </subcellularLocation>
</comment>
<organism evidence="12 13">
    <name type="scientific">Clostridium beijerinckii</name>
    <name type="common">Clostridium MP</name>
    <dbReference type="NCBI Taxonomy" id="1520"/>
    <lineage>
        <taxon>Bacteria</taxon>
        <taxon>Bacillati</taxon>
        <taxon>Bacillota</taxon>
        <taxon>Clostridia</taxon>
        <taxon>Eubacteriales</taxon>
        <taxon>Clostridiaceae</taxon>
        <taxon>Clostridium</taxon>
    </lineage>
</organism>
<dbReference type="InterPro" id="IPR017871">
    <property type="entry name" value="ABC_transporter-like_CS"/>
</dbReference>
<keyword evidence="5" id="KW-0547">Nucleotide-binding</keyword>
<dbReference type="InterPro" id="IPR039421">
    <property type="entry name" value="Type_1_exporter"/>
</dbReference>
<evidence type="ECO:0000256" key="4">
    <source>
        <dbReference type="ARBA" id="ARBA00022692"/>
    </source>
</evidence>
<dbReference type="SUPFAM" id="SSF90123">
    <property type="entry name" value="ABC transporter transmembrane region"/>
    <property type="match status" value="1"/>
</dbReference>
<evidence type="ECO:0008006" key="14">
    <source>
        <dbReference type="Google" id="ProtNLM"/>
    </source>
</evidence>
<dbReference type="InterPro" id="IPR011527">
    <property type="entry name" value="ABC1_TM_dom"/>
</dbReference>
<dbReference type="PANTHER" id="PTHR43394">
    <property type="entry name" value="ATP-DEPENDENT PERMEASE MDL1, MITOCHONDRIAL"/>
    <property type="match status" value="1"/>
</dbReference>
<dbReference type="InterPro" id="IPR036640">
    <property type="entry name" value="ABC1_TM_sf"/>
</dbReference>
<protein>
    <recommendedName>
        <fullName evidence="14">ABC transporter ATP-binding protein</fullName>
    </recommendedName>
</protein>
<keyword evidence="6" id="KW-0067">ATP-binding</keyword>